<dbReference type="FunCoup" id="K0KS66">
    <property type="interactions" value="69"/>
</dbReference>
<comment type="caution">
    <text evidence="7">The sequence shown here is derived from an EMBL/GenBank/DDBJ whole genome shotgun (WGS) entry which is preliminary data.</text>
</comment>
<dbReference type="eggNOG" id="ENOG502RZXR">
    <property type="taxonomic scope" value="Eukaryota"/>
</dbReference>
<keyword evidence="3" id="KW-0256">Endoplasmic reticulum</keyword>
<dbReference type="HOGENOM" id="CLU_091774_0_0_1"/>
<name>K0KS66_WICCF</name>
<organism evidence="7 8">
    <name type="scientific">Wickerhamomyces ciferrii (strain ATCC 14091 / BCRC 22168 / CBS 111 / JCM 3599 / NBRC 0793 / NRRL Y-1031 F-60-10)</name>
    <name type="common">Yeast</name>
    <name type="synonym">Pichia ciferrii</name>
    <dbReference type="NCBI Taxonomy" id="1206466"/>
    <lineage>
        <taxon>Eukaryota</taxon>
        <taxon>Fungi</taxon>
        <taxon>Dikarya</taxon>
        <taxon>Ascomycota</taxon>
        <taxon>Saccharomycotina</taxon>
        <taxon>Saccharomycetes</taxon>
        <taxon>Phaffomycetales</taxon>
        <taxon>Wickerhamomycetaceae</taxon>
        <taxon>Wickerhamomyces</taxon>
    </lineage>
</organism>
<evidence type="ECO:0000256" key="5">
    <source>
        <dbReference type="ARBA" id="ARBA00023136"/>
    </source>
</evidence>
<dbReference type="Pfam" id="PF11712">
    <property type="entry name" value="Vma12"/>
    <property type="match status" value="1"/>
</dbReference>
<reference evidence="7 8" key="1">
    <citation type="journal article" date="2012" name="Eukaryot. Cell">
        <title>Draft genome sequence of Wickerhamomyces ciferrii NRRL Y-1031 F-60-10.</title>
        <authorList>
            <person name="Schneider J."/>
            <person name="Andrea H."/>
            <person name="Blom J."/>
            <person name="Jaenicke S."/>
            <person name="Ruckert C."/>
            <person name="Schorsch C."/>
            <person name="Szczepanowski R."/>
            <person name="Farwick M."/>
            <person name="Goesmann A."/>
            <person name="Puhler A."/>
            <person name="Schaffer S."/>
            <person name="Tauch A."/>
            <person name="Kohler T."/>
            <person name="Brinkrolf K."/>
        </authorList>
    </citation>
    <scope>NUCLEOTIDE SEQUENCE [LARGE SCALE GENOMIC DNA]</scope>
    <source>
        <strain evidence="8">ATCC 14091 / BCRC 22168 / CBS 111 / JCM 3599 / NBRC 0793 / NRRL Y-1031 F-60-10</strain>
    </source>
</reference>
<dbReference type="InterPro" id="IPR021013">
    <property type="entry name" value="ATPase_Vma12"/>
</dbReference>
<dbReference type="PANTHER" id="PTHR31394:SF1">
    <property type="entry name" value="TRANSMEMBRANE PROTEIN 199"/>
    <property type="match status" value="1"/>
</dbReference>
<evidence type="ECO:0000256" key="4">
    <source>
        <dbReference type="ARBA" id="ARBA00022989"/>
    </source>
</evidence>
<feature type="transmembrane region" description="Helical" evidence="6">
    <location>
        <begin position="141"/>
        <end position="165"/>
    </location>
</feature>
<comment type="subcellular location">
    <subcellularLocation>
        <location evidence="1">Endoplasmic reticulum membrane</location>
        <topology evidence="1">Multi-pass membrane protein</topology>
    </subcellularLocation>
</comment>
<dbReference type="GO" id="GO:0070072">
    <property type="term" value="P:vacuolar proton-transporting V-type ATPase complex assembly"/>
    <property type="evidence" value="ECO:0007669"/>
    <property type="project" value="InterPro"/>
</dbReference>
<dbReference type="Proteomes" id="UP000009328">
    <property type="component" value="Unassembled WGS sequence"/>
</dbReference>
<dbReference type="AlphaFoldDB" id="K0KS66"/>
<keyword evidence="2 6" id="KW-0812">Transmembrane</keyword>
<evidence type="ECO:0000256" key="6">
    <source>
        <dbReference type="SAM" id="Phobius"/>
    </source>
</evidence>
<feature type="transmembrane region" description="Helical" evidence="6">
    <location>
        <begin position="111"/>
        <end position="129"/>
    </location>
</feature>
<proteinExistence type="predicted"/>
<protein>
    <submittedName>
        <fullName evidence="7">Vacuolar ATPase assembly integral membrane protein VPH2</fullName>
    </submittedName>
</protein>
<gene>
    <name evidence="7" type="ORF">BN7_5593</name>
</gene>
<evidence type="ECO:0000256" key="3">
    <source>
        <dbReference type="ARBA" id="ARBA00022824"/>
    </source>
</evidence>
<dbReference type="GO" id="GO:0005789">
    <property type="term" value="C:endoplasmic reticulum membrane"/>
    <property type="evidence" value="ECO:0007669"/>
    <property type="project" value="UniProtKB-SubCell"/>
</dbReference>
<dbReference type="InParanoid" id="K0KS66"/>
<evidence type="ECO:0000313" key="8">
    <source>
        <dbReference type="Proteomes" id="UP000009328"/>
    </source>
</evidence>
<evidence type="ECO:0000313" key="7">
    <source>
        <dbReference type="EMBL" id="CCH46006.1"/>
    </source>
</evidence>
<evidence type="ECO:0000256" key="2">
    <source>
        <dbReference type="ARBA" id="ARBA00022692"/>
    </source>
</evidence>
<keyword evidence="5 6" id="KW-0472">Membrane</keyword>
<keyword evidence="8" id="KW-1185">Reference proteome</keyword>
<dbReference type="PANTHER" id="PTHR31394">
    <property type="entry name" value="TRANSMEMBRANE PROTEIN 199"/>
    <property type="match status" value="1"/>
</dbReference>
<evidence type="ECO:0000256" key="1">
    <source>
        <dbReference type="ARBA" id="ARBA00004477"/>
    </source>
</evidence>
<sequence>MTKFQIPKYLKDHIKDIPHGSTILKRNWITTNDLIYISQNHNLPLTKLTNGLTPYIPPPKTSSYTPEFQSQLNKLKYQLEEQEYQNLINKGHVDNDYQTPNEMAKELKNQLTTILNIFVSVCSVVYAIWYWTKNYQFNPAYRVLICLFFGILILVAEVVVFNSYLRKIENAKLKEANKIEKKTIIDTIIIKPKQR</sequence>
<dbReference type="EMBL" id="CAIF01000220">
    <property type="protein sequence ID" value="CCH46006.1"/>
    <property type="molecule type" value="Genomic_DNA"/>
</dbReference>
<accession>K0KS66</accession>
<keyword evidence="4 6" id="KW-1133">Transmembrane helix</keyword>